<keyword evidence="7" id="KW-1185">Reference proteome</keyword>
<evidence type="ECO:0000256" key="3">
    <source>
        <dbReference type="ARBA" id="ARBA00022741"/>
    </source>
</evidence>
<dbReference type="Gene3D" id="3.40.50.300">
    <property type="entry name" value="P-loop containing nucleotide triphosphate hydrolases"/>
    <property type="match status" value="1"/>
</dbReference>
<dbReference type="Proteomes" id="UP000785613">
    <property type="component" value="Unassembled WGS sequence"/>
</dbReference>
<keyword evidence="3" id="KW-0547">Nucleotide-binding</keyword>
<dbReference type="InterPro" id="IPR017871">
    <property type="entry name" value="ABC_transporter-like_CS"/>
</dbReference>
<dbReference type="InterPro" id="IPR017911">
    <property type="entry name" value="MacB-like_ATP-bd"/>
</dbReference>
<organism evidence="6 7">
    <name type="scientific">Massilia rubra</name>
    <dbReference type="NCBI Taxonomy" id="2607910"/>
    <lineage>
        <taxon>Bacteria</taxon>
        <taxon>Pseudomonadati</taxon>
        <taxon>Pseudomonadota</taxon>
        <taxon>Betaproteobacteria</taxon>
        <taxon>Burkholderiales</taxon>
        <taxon>Oxalobacteraceae</taxon>
        <taxon>Telluria group</taxon>
        <taxon>Massilia</taxon>
    </lineage>
</organism>
<reference evidence="6 7" key="1">
    <citation type="submission" date="2019-09" db="EMBL/GenBank/DDBJ databases">
        <title>Taxonomy of Antarctic Massilia spp.: description of Massilia rubra sp. nov., Massilia aquatica sp. nov., Massilia mucilaginosa sp. nov., Massilia frigida sp. nov. isolated from streams, lakes and regoliths.</title>
        <authorList>
            <person name="Holochova P."/>
            <person name="Sedlacek I."/>
            <person name="Kralova S."/>
            <person name="Maslanova I."/>
            <person name="Busse H.-J."/>
            <person name="Stankova E."/>
            <person name="Vrbovska V."/>
            <person name="Kovarovic V."/>
            <person name="Bartak M."/>
            <person name="Svec P."/>
            <person name="Pantucek R."/>
        </authorList>
    </citation>
    <scope>NUCLEOTIDE SEQUENCE [LARGE SCALE GENOMIC DNA]</scope>
    <source>
        <strain evidence="6 7">CCM 8692</strain>
    </source>
</reference>
<dbReference type="PANTHER" id="PTHR24220">
    <property type="entry name" value="IMPORT ATP-BINDING PROTEIN"/>
    <property type="match status" value="1"/>
</dbReference>
<accession>A0ABX0LLU3</accession>
<evidence type="ECO:0000256" key="1">
    <source>
        <dbReference type="ARBA" id="ARBA00022448"/>
    </source>
</evidence>
<name>A0ABX0LLU3_9BURK</name>
<dbReference type="GO" id="GO:0005524">
    <property type="term" value="F:ATP binding"/>
    <property type="evidence" value="ECO:0007669"/>
    <property type="project" value="UniProtKB-KW"/>
</dbReference>
<gene>
    <name evidence="6" type="ORF">F0185_02825</name>
</gene>
<dbReference type="EMBL" id="VUYU01000002">
    <property type="protein sequence ID" value="NHZ32524.1"/>
    <property type="molecule type" value="Genomic_DNA"/>
</dbReference>
<keyword evidence="4 6" id="KW-0067">ATP-binding</keyword>
<dbReference type="SMART" id="SM00382">
    <property type="entry name" value="AAA"/>
    <property type="match status" value="1"/>
</dbReference>
<evidence type="ECO:0000256" key="2">
    <source>
        <dbReference type="ARBA" id="ARBA00022475"/>
    </source>
</evidence>
<dbReference type="InterPro" id="IPR003439">
    <property type="entry name" value="ABC_transporter-like_ATP-bd"/>
</dbReference>
<evidence type="ECO:0000313" key="7">
    <source>
        <dbReference type="Proteomes" id="UP000785613"/>
    </source>
</evidence>
<dbReference type="Pfam" id="PF00005">
    <property type="entry name" value="ABC_tran"/>
    <property type="match status" value="1"/>
</dbReference>
<keyword evidence="2" id="KW-1003">Cell membrane</keyword>
<protein>
    <submittedName>
        <fullName evidence="6">ABC transporter ATP-binding protein</fullName>
    </submittedName>
</protein>
<dbReference type="InterPro" id="IPR027417">
    <property type="entry name" value="P-loop_NTPase"/>
</dbReference>
<dbReference type="PROSITE" id="PS50893">
    <property type="entry name" value="ABC_TRANSPORTER_2"/>
    <property type="match status" value="1"/>
</dbReference>
<dbReference type="InterPro" id="IPR003593">
    <property type="entry name" value="AAA+_ATPase"/>
</dbReference>
<keyword evidence="2" id="KW-0472">Membrane</keyword>
<evidence type="ECO:0000313" key="6">
    <source>
        <dbReference type="EMBL" id="NHZ32524.1"/>
    </source>
</evidence>
<dbReference type="SUPFAM" id="SSF52540">
    <property type="entry name" value="P-loop containing nucleoside triphosphate hydrolases"/>
    <property type="match status" value="1"/>
</dbReference>
<evidence type="ECO:0000256" key="4">
    <source>
        <dbReference type="ARBA" id="ARBA00022840"/>
    </source>
</evidence>
<sequence length="242" mass="25979">MNHATIDTPSQGTQAAHPFMQAHGICKSFQSAAGRETILGAVQLSVGLGEVLAITAPSGAGKSTLLKILGTLEKPDAGTLCCGGEMVDFRNGRQLAQLRARSIGFVFQRFNLVPFLTAQENVELPLKLRRMARQHRRRQAQAALALMGLEPKRMAMPATLSGGEQQRVAIARAIVGAPSLLLCDEPTGSLGEEAGQQIFELLCTFAQAHRRAVVLVTHNESLARQATRRLYLHNGALQGLAP</sequence>
<dbReference type="PANTHER" id="PTHR24220:SF86">
    <property type="entry name" value="ABC TRANSPORTER ABCH.1"/>
    <property type="match status" value="1"/>
</dbReference>
<dbReference type="InterPro" id="IPR015854">
    <property type="entry name" value="ABC_transpr_LolD-like"/>
</dbReference>
<dbReference type="CDD" id="cd03255">
    <property type="entry name" value="ABC_MJ0796_LolCDE_FtsE"/>
    <property type="match status" value="1"/>
</dbReference>
<feature type="domain" description="ABC transporter" evidence="5">
    <location>
        <begin position="20"/>
        <end position="241"/>
    </location>
</feature>
<keyword evidence="1" id="KW-0813">Transport</keyword>
<comment type="caution">
    <text evidence="6">The sequence shown here is derived from an EMBL/GenBank/DDBJ whole genome shotgun (WGS) entry which is preliminary data.</text>
</comment>
<evidence type="ECO:0000259" key="5">
    <source>
        <dbReference type="PROSITE" id="PS50893"/>
    </source>
</evidence>
<proteinExistence type="predicted"/>
<dbReference type="PROSITE" id="PS00211">
    <property type="entry name" value="ABC_TRANSPORTER_1"/>
    <property type="match status" value="1"/>
</dbReference>
<dbReference type="RefSeq" id="WP_167221426.1">
    <property type="nucleotide sequence ID" value="NZ_VUYU01000002.1"/>
</dbReference>